<evidence type="ECO:0000313" key="2">
    <source>
        <dbReference type="Proteomes" id="UP000694414"/>
    </source>
</evidence>
<proteinExistence type="predicted"/>
<reference evidence="1" key="2">
    <citation type="submission" date="2025-09" db="UniProtKB">
        <authorList>
            <consortium name="Ensembl"/>
        </authorList>
    </citation>
    <scope>IDENTIFICATION</scope>
</reference>
<reference evidence="1" key="1">
    <citation type="submission" date="2025-08" db="UniProtKB">
        <authorList>
            <consortium name="Ensembl"/>
        </authorList>
    </citation>
    <scope>IDENTIFICATION</scope>
</reference>
<name>A0A8C8YFR2_PROSS</name>
<accession>A0A8C8YFR2</accession>
<dbReference type="AlphaFoldDB" id="A0A8C8YFR2"/>
<dbReference type="Ensembl" id="ENSPSMT00000003868.1">
    <property type="protein sequence ID" value="ENSPSMP00000003183.1"/>
    <property type="gene ID" value="ENSPSMG00000002606.1"/>
</dbReference>
<evidence type="ECO:0000313" key="1">
    <source>
        <dbReference type="Ensembl" id="ENSPSMP00000003183.1"/>
    </source>
</evidence>
<organism evidence="1 2">
    <name type="scientific">Prolemur simus</name>
    <name type="common">Greater bamboo lemur</name>
    <name type="synonym">Hapalemur simus</name>
    <dbReference type="NCBI Taxonomy" id="1328070"/>
    <lineage>
        <taxon>Eukaryota</taxon>
        <taxon>Metazoa</taxon>
        <taxon>Chordata</taxon>
        <taxon>Craniata</taxon>
        <taxon>Vertebrata</taxon>
        <taxon>Euteleostomi</taxon>
        <taxon>Mammalia</taxon>
        <taxon>Eutheria</taxon>
        <taxon>Euarchontoglires</taxon>
        <taxon>Primates</taxon>
        <taxon>Strepsirrhini</taxon>
        <taxon>Lemuriformes</taxon>
        <taxon>Lemuridae</taxon>
        <taxon>Prolemur</taxon>
    </lineage>
</organism>
<keyword evidence="2" id="KW-1185">Reference proteome</keyword>
<dbReference type="Proteomes" id="UP000694414">
    <property type="component" value="Unplaced"/>
</dbReference>
<protein>
    <submittedName>
        <fullName evidence="1">Uncharacterized protein</fullName>
    </submittedName>
</protein>
<sequence>EVPPAPSLVLTALSWRLCCPPQPVLLLTAQETNTARGTGVTWTRWPRCAGSRTTLPTLEGTQALLMWQLMGPLRDQPAQPRAPLLTRPGFATDPTHCPASHCGELTSKLSLAPRKLKAQL</sequence>